<dbReference type="EMBL" id="WNLP01000002">
    <property type="protein sequence ID" value="MUH59445.1"/>
    <property type="molecule type" value="Genomic_DNA"/>
</dbReference>
<name>A0A7K1J4R6_9BIFI</name>
<comment type="caution">
    <text evidence="2">The sequence shown here is derived from an EMBL/GenBank/DDBJ whole genome shotgun (WGS) entry which is preliminary data.</text>
</comment>
<evidence type="ECO:0000259" key="1">
    <source>
        <dbReference type="Pfam" id="PF12728"/>
    </source>
</evidence>
<dbReference type="AlphaFoldDB" id="A0A7K1J4R6"/>
<dbReference type="RefSeq" id="WP_246165797.1">
    <property type="nucleotide sequence ID" value="NZ_WNLP01000002.1"/>
</dbReference>
<feature type="domain" description="Helix-turn-helix" evidence="1">
    <location>
        <begin position="6"/>
        <end position="55"/>
    </location>
</feature>
<reference evidence="2 3" key="1">
    <citation type="submission" date="2019-09" db="EMBL/GenBank/DDBJ databases">
        <title>Bifidobacterium canis sp. nov., isolated from the digestive tract of German Shepherd dog puppy.</title>
        <authorList>
            <person name="Bunesova V."/>
        </authorList>
    </citation>
    <scope>NUCLEOTIDE SEQUENCE [LARGE SCALE GENOMIC DNA]</scope>
    <source>
        <strain evidence="2 3">GSD1FS</strain>
    </source>
</reference>
<dbReference type="InterPro" id="IPR041657">
    <property type="entry name" value="HTH_17"/>
</dbReference>
<evidence type="ECO:0000313" key="2">
    <source>
        <dbReference type="EMBL" id="MUH59445.1"/>
    </source>
</evidence>
<keyword evidence="3" id="KW-1185">Reference proteome</keyword>
<gene>
    <name evidence="2" type="ORF">GSD1FS_0767</name>
</gene>
<accession>A0A7K1J4R6</accession>
<dbReference type="Pfam" id="PF12728">
    <property type="entry name" value="HTH_17"/>
    <property type="match status" value="1"/>
</dbReference>
<protein>
    <recommendedName>
        <fullName evidence="1">Helix-turn-helix domain-containing protein</fullName>
    </recommendedName>
</protein>
<proteinExistence type="predicted"/>
<evidence type="ECO:0000313" key="3">
    <source>
        <dbReference type="Proteomes" id="UP000487882"/>
    </source>
</evidence>
<dbReference type="Proteomes" id="UP000487882">
    <property type="component" value="Unassembled WGS sequence"/>
</dbReference>
<dbReference type="Gene3D" id="1.10.238.160">
    <property type="match status" value="1"/>
</dbReference>
<organism evidence="2 3">
    <name type="scientific">Bifidobacterium canis</name>
    <dbReference type="NCBI Taxonomy" id="2610880"/>
    <lineage>
        <taxon>Bacteria</taxon>
        <taxon>Bacillati</taxon>
        <taxon>Actinomycetota</taxon>
        <taxon>Actinomycetes</taxon>
        <taxon>Bifidobacteriales</taxon>
        <taxon>Bifidobacteriaceae</taxon>
        <taxon>Bifidobacterium</taxon>
    </lineage>
</organism>
<sequence length="62" mass="7063">MTTIGVKELAEIMGISVPSVYRRRTYMPETLPPAIKIGGRLRWNSDTVNKFMDEHAENGKQQ</sequence>